<evidence type="ECO:0000313" key="1">
    <source>
        <dbReference type="EMBL" id="BAO43511.1"/>
    </source>
</evidence>
<dbReference type="InterPro" id="IPR007922">
    <property type="entry name" value="DciA-like"/>
</dbReference>
<protein>
    <recommendedName>
        <fullName evidence="3">DUF721 domain-containing protein</fullName>
    </recommendedName>
</protein>
<keyword evidence="2" id="KW-1185">Reference proteome</keyword>
<accession>A0A7U6GH18</accession>
<organism evidence="1 2">
    <name type="scientific">Thiolapillus brandeum</name>
    <dbReference type="NCBI Taxonomy" id="1076588"/>
    <lineage>
        <taxon>Bacteria</taxon>
        <taxon>Pseudomonadati</taxon>
        <taxon>Pseudomonadota</taxon>
        <taxon>Gammaproteobacteria</taxon>
        <taxon>Chromatiales</taxon>
        <taxon>Sedimenticolaceae</taxon>
        <taxon>Thiolapillus</taxon>
    </lineage>
</organism>
<dbReference type="AlphaFoldDB" id="A0A7U6GH18"/>
<dbReference type="RefSeq" id="WP_041065280.1">
    <property type="nucleotide sequence ID" value="NZ_AP012273.1"/>
</dbReference>
<evidence type="ECO:0008006" key="3">
    <source>
        <dbReference type="Google" id="ProtNLM"/>
    </source>
</evidence>
<reference evidence="1 2" key="1">
    <citation type="journal article" date="2014" name="PLoS ONE">
        <title>Physiological and genomic features of a novel sulfur-oxidizing gammaproteobacterium belonging to a previously uncultivated symbiotic lineage isolated from a hydrothermal vent.</title>
        <authorList>
            <person name="Nunoura T."/>
            <person name="Takaki Y."/>
            <person name="Kazama H."/>
            <person name="Kakuta J."/>
            <person name="Shimamura S."/>
            <person name="Makita H."/>
            <person name="Hirai M."/>
            <person name="Miyazaki M."/>
            <person name="Takai K."/>
        </authorList>
    </citation>
    <scope>NUCLEOTIDE SEQUENCE [LARGE SCALE GENOMIC DNA]</scope>
    <source>
        <strain evidence="1 2">Hiromi1</strain>
    </source>
</reference>
<dbReference type="Proteomes" id="UP000031631">
    <property type="component" value="Chromosome"/>
</dbReference>
<sequence>MIKKPHKVANVLEDGDQLGHLKRMLKKQQALLEQVRKILPAPLNEHCLHARIDAERLILHTDSPAWSTGLRFHAPRILKELRCLAPNLEKTDIRIMVEQDIRPTKTRRSSLPGETASLIRELADGLADSDLRAAFKHLGRASRDDKTG</sequence>
<evidence type="ECO:0000313" key="2">
    <source>
        <dbReference type="Proteomes" id="UP000031631"/>
    </source>
</evidence>
<gene>
    <name evidence="1" type="ORF">TBH_C0566</name>
</gene>
<name>A0A7U6GH18_9GAMM</name>
<dbReference type="KEGG" id="tbn:TBH_C0566"/>
<dbReference type="Pfam" id="PF05258">
    <property type="entry name" value="DciA"/>
    <property type="match status" value="1"/>
</dbReference>
<dbReference type="EMBL" id="AP012273">
    <property type="protein sequence ID" value="BAO43511.1"/>
    <property type="molecule type" value="Genomic_DNA"/>
</dbReference>
<proteinExistence type="predicted"/>